<dbReference type="Pfam" id="PF03137">
    <property type="entry name" value="OATP"/>
    <property type="match status" value="2"/>
</dbReference>
<evidence type="ECO:0000256" key="2">
    <source>
        <dbReference type="RuleBase" id="RU362056"/>
    </source>
</evidence>
<gene>
    <name evidence="3" type="ORF">BSL78_20205</name>
</gene>
<dbReference type="AlphaFoldDB" id="A0A2G8K4R3"/>
<keyword evidence="2" id="KW-0472">Membrane</keyword>
<feature type="transmembrane region" description="Helical" evidence="2">
    <location>
        <begin position="160"/>
        <end position="183"/>
    </location>
</feature>
<dbReference type="InterPro" id="IPR004156">
    <property type="entry name" value="OATP"/>
</dbReference>
<reference evidence="3 4" key="1">
    <citation type="journal article" date="2017" name="PLoS Biol.">
        <title>The sea cucumber genome provides insights into morphological evolution and visceral regeneration.</title>
        <authorList>
            <person name="Zhang X."/>
            <person name="Sun L."/>
            <person name="Yuan J."/>
            <person name="Sun Y."/>
            <person name="Gao Y."/>
            <person name="Zhang L."/>
            <person name="Li S."/>
            <person name="Dai H."/>
            <person name="Hamel J.F."/>
            <person name="Liu C."/>
            <person name="Yu Y."/>
            <person name="Liu S."/>
            <person name="Lin W."/>
            <person name="Guo K."/>
            <person name="Jin S."/>
            <person name="Xu P."/>
            <person name="Storey K.B."/>
            <person name="Huan P."/>
            <person name="Zhang T."/>
            <person name="Zhou Y."/>
            <person name="Zhang J."/>
            <person name="Lin C."/>
            <person name="Li X."/>
            <person name="Xing L."/>
            <person name="Huo D."/>
            <person name="Sun M."/>
            <person name="Wang L."/>
            <person name="Mercier A."/>
            <person name="Li F."/>
            <person name="Yang H."/>
            <person name="Xiang J."/>
        </authorList>
    </citation>
    <scope>NUCLEOTIDE SEQUENCE [LARGE SCALE GENOMIC DNA]</scope>
    <source>
        <strain evidence="3">Shaxun</strain>
        <tissue evidence="3">Muscle</tissue>
    </source>
</reference>
<dbReference type="GO" id="GO:0006811">
    <property type="term" value="P:monoatomic ion transport"/>
    <property type="evidence" value="ECO:0007669"/>
    <property type="project" value="UniProtKB-KW"/>
</dbReference>
<sequence length="510" mass="55803">MIVVVFVTYFGEKAHKPLWIGSGAIIFGMGSFLFTLPHFLTDEYTYGGVPGEETCSADRNLTDSCLIDDQENLSRYYWFFVVAQVLHGIGASPLYTLGQAFLYSNSKPTTGALFIGIFQASSMFAPAIGYIGGGLFLSIYTDIKIADQQNIDPTSPLWVGAWWLGFMCTGSAAILVAIPLLAFPKSLPGVKKAQMERAKSTQKGSEFKTTSTTVTGRVKEFPAAMKNLFTNAPYMCITLATAAENFILACVAVFGPKFVESVFTLTSGQAAFFAGLVVIPSALAGCLLGGILIKIFKWGYKGRMRFLIASLTISWLVMPAVFVQCPGLNFAGVTIEYGNPESVLDIGDSNITGYCNLNCGCTDDYDPVCAPSTNIIVVDINQRTTALGLQSVFYRCLGTVPGPIVFGLLIDRSCMIWEEECEGLRKCWLYENGQFAMYMFIIVFSCRAIALAFYLAAYFLYTPALKTITDQNSIHVPTMADKGTDTTELEKIADGKFEDHEVPHPRYTIM</sequence>
<feature type="transmembrane region" description="Helical" evidence="2">
    <location>
        <begin position="270"/>
        <end position="293"/>
    </location>
</feature>
<comment type="caution">
    <text evidence="2">Lacks conserved residue(s) required for the propagation of feature annotation.</text>
</comment>
<organism evidence="3 4">
    <name type="scientific">Stichopus japonicus</name>
    <name type="common">Sea cucumber</name>
    <dbReference type="NCBI Taxonomy" id="307972"/>
    <lineage>
        <taxon>Eukaryota</taxon>
        <taxon>Metazoa</taxon>
        <taxon>Echinodermata</taxon>
        <taxon>Eleutherozoa</taxon>
        <taxon>Echinozoa</taxon>
        <taxon>Holothuroidea</taxon>
        <taxon>Aspidochirotacea</taxon>
        <taxon>Aspidochirotida</taxon>
        <taxon>Stichopodidae</taxon>
        <taxon>Apostichopus</taxon>
    </lineage>
</organism>
<feature type="transmembrane region" description="Helical" evidence="2">
    <location>
        <begin position="305"/>
        <end position="323"/>
    </location>
</feature>
<dbReference type="SUPFAM" id="SSF103473">
    <property type="entry name" value="MFS general substrate transporter"/>
    <property type="match status" value="1"/>
</dbReference>
<dbReference type="Proteomes" id="UP000230750">
    <property type="component" value="Unassembled WGS sequence"/>
</dbReference>
<proteinExistence type="inferred from homology"/>
<dbReference type="OrthoDB" id="5062115at2759"/>
<evidence type="ECO:0000313" key="4">
    <source>
        <dbReference type="Proteomes" id="UP000230750"/>
    </source>
</evidence>
<dbReference type="PANTHER" id="PTHR11388:SF100">
    <property type="entry name" value="SOLUTE CARRIER ORGANIC ANION TRANSPORTER FAMILY MEMBER 4A1"/>
    <property type="match status" value="1"/>
</dbReference>
<feature type="transmembrane region" description="Helical" evidence="2">
    <location>
        <begin position="110"/>
        <end position="140"/>
    </location>
</feature>
<protein>
    <recommendedName>
        <fullName evidence="2">Solute carrier organic anion transporter family member</fullName>
    </recommendedName>
</protein>
<dbReference type="Gene3D" id="1.20.1250.20">
    <property type="entry name" value="MFS general substrate transporter like domains"/>
    <property type="match status" value="1"/>
</dbReference>
<dbReference type="GO" id="GO:0015347">
    <property type="term" value="F:sodium-independent organic anion transmembrane transporter activity"/>
    <property type="evidence" value="ECO:0007669"/>
    <property type="project" value="TreeGrafter"/>
</dbReference>
<dbReference type="EMBL" id="MRZV01000890">
    <property type="protein sequence ID" value="PIK42943.1"/>
    <property type="molecule type" value="Genomic_DNA"/>
</dbReference>
<comment type="subcellular location">
    <subcellularLocation>
        <location evidence="2">Cell membrane</location>
        <topology evidence="2">Multi-pass membrane protein</topology>
    </subcellularLocation>
</comment>
<feature type="transmembrane region" description="Helical" evidence="2">
    <location>
        <begin position="234"/>
        <end position="255"/>
    </location>
</feature>
<evidence type="ECO:0000256" key="1">
    <source>
        <dbReference type="ARBA" id="ARBA00023157"/>
    </source>
</evidence>
<keyword evidence="2" id="KW-0406">Ion transport</keyword>
<keyword evidence="2" id="KW-0813">Transport</keyword>
<keyword evidence="1" id="KW-1015">Disulfide bond</keyword>
<dbReference type="GO" id="GO:0016323">
    <property type="term" value="C:basolateral plasma membrane"/>
    <property type="evidence" value="ECO:0007669"/>
    <property type="project" value="TreeGrafter"/>
</dbReference>
<dbReference type="NCBIfam" id="TIGR00805">
    <property type="entry name" value="oat"/>
    <property type="match status" value="1"/>
</dbReference>
<feature type="transmembrane region" description="Helical" evidence="2">
    <location>
        <begin position="18"/>
        <end position="40"/>
    </location>
</feature>
<comment type="similarity">
    <text evidence="2">Belongs to the organo anion transporter (TC 2.A.60) family.</text>
</comment>
<dbReference type="GO" id="GO:0043252">
    <property type="term" value="P:sodium-independent organic anion transport"/>
    <property type="evidence" value="ECO:0007669"/>
    <property type="project" value="TreeGrafter"/>
</dbReference>
<dbReference type="InterPro" id="IPR036259">
    <property type="entry name" value="MFS_trans_sf"/>
</dbReference>
<keyword evidence="4" id="KW-1185">Reference proteome</keyword>
<keyword evidence="2" id="KW-1133">Transmembrane helix</keyword>
<comment type="caution">
    <text evidence="3">The sequence shown here is derived from an EMBL/GenBank/DDBJ whole genome shotgun (WGS) entry which is preliminary data.</text>
</comment>
<keyword evidence="2" id="KW-0812">Transmembrane</keyword>
<evidence type="ECO:0000313" key="3">
    <source>
        <dbReference type="EMBL" id="PIK42943.1"/>
    </source>
</evidence>
<accession>A0A2G8K4R3</accession>
<feature type="transmembrane region" description="Helical" evidence="2">
    <location>
        <begin position="76"/>
        <end position="98"/>
    </location>
</feature>
<dbReference type="PANTHER" id="PTHR11388">
    <property type="entry name" value="ORGANIC ANION TRANSPORTER"/>
    <property type="match status" value="1"/>
</dbReference>
<feature type="transmembrane region" description="Helical" evidence="2">
    <location>
        <begin position="435"/>
        <end position="461"/>
    </location>
</feature>
<name>A0A2G8K4R3_STIJA</name>